<proteinExistence type="predicted"/>
<accession>A0A855FSB3</accession>
<dbReference type="Proteomes" id="UP000230463">
    <property type="component" value="Unassembled WGS sequence"/>
</dbReference>
<dbReference type="EMBL" id="MEIU01000060">
    <property type="protein sequence ID" value="PIT59318.1"/>
    <property type="molecule type" value="Genomic_DNA"/>
</dbReference>
<dbReference type="AlphaFoldDB" id="A0A855FSB3"/>
<reference evidence="1 2" key="1">
    <citation type="journal article" date="2017" name="MBio">
        <title>Type VI secretion-mediated competition in the bee gut microbiome.</title>
        <authorList>
            <person name="Steele M.I."/>
            <person name="Kwong W.K."/>
            <person name="Powell J.E."/>
            <person name="Whiteley M."/>
            <person name="Moran N.A."/>
        </authorList>
    </citation>
    <scope>NUCLEOTIDE SEQUENCE [LARGE SCALE GENOMIC DNA]</scope>
    <source>
        <strain evidence="1 2">HK3</strain>
    </source>
</reference>
<sequence>MYDYLVNALAIGDGYDLNDYLNQNESICAFCGEESICIEFENNYYFCTSCFTVDPGLSECRFCN</sequence>
<name>A0A855FSB3_9NEIS</name>
<organism evidence="1 2">
    <name type="scientific">Snodgrassella alvi</name>
    <dbReference type="NCBI Taxonomy" id="1196083"/>
    <lineage>
        <taxon>Bacteria</taxon>
        <taxon>Pseudomonadati</taxon>
        <taxon>Pseudomonadota</taxon>
        <taxon>Betaproteobacteria</taxon>
        <taxon>Neisseriales</taxon>
        <taxon>Neisseriaceae</taxon>
        <taxon>Snodgrassella</taxon>
    </lineage>
</organism>
<evidence type="ECO:0000313" key="2">
    <source>
        <dbReference type="Proteomes" id="UP000230463"/>
    </source>
</evidence>
<protein>
    <submittedName>
        <fullName evidence="1">Uncharacterized protein</fullName>
    </submittedName>
</protein>
<evidence type="ECO:0000313" key="1">
    <source>
        <dbReference type="EMBL" id="PIT59318.1"/>
    </source>
</evidence>
<comment type="caution">
    <text evidence="1">The sequence shown here is derived from an EMBL/GenBank/DDBJ whole genome shotgun (WGS) entry which is preliminary data.</text>
</comment>
<gene>
    <name evidence="1" type="ORF">BHC57_08925</name>
</gene>